<dbReference type="EMBL" id="JAIOUQ010000002">
    <property type="protein sequence ID" value="MBZ2164581.1"/>
    <property type="molecule type" value="Genomic_DNA"/>
</dbReference>
<dbReference type="InterPro" id="IPR001610">
    <property type="entry name" value="PAC"/>
</dbReference>
<evidence type="ECO:0000313" key="5">
    <source>
        <dbReference type="Proteomes" id="UP000825933"/>
    </source>
</evidence>
<comment type="caution">
    <text evidence="4">The sequence shown here is derived from an EMBL/GenBank/DDBJ whole genome shotgun (WGS) entry which is preliminary data.</text>
</comment>
<evidence type="ECO:0000259" key="2">
    <source>
        <dbReference type="PROSITE" id="PS50112"/>
    </source>
</evidence>
<dbReference type="PROSITE" id="PS50113">
    <property type="entry name" value="PAC"/>
    <property type="match status" value="1"/>
</dbReference>
<reference evidence="5" key="1">
    <citation type="journal article" date="2022" name="Microbiol. Resour. Announc.">
        <title>Draft Genome Sequence of a Methanogenic Archaeon from West Spitsbergen Permafrost.</title>
        <authorList>
            <person name="Trubitsyn V."/>
            <person name="Rivkina E."/>
            <person name="Shcherbakova V."/>
        </authorList>
    </citation>
    <scope>NUCLEOTIDE SEQUENCE [LARGE SCALE GENOMIC DNA]</scope>
    <source>
        <strain evidence="5">VT</strain>
    </source>
</reference>
<sequence length="186" mass="21663">MSKEIEDELRGEIAEMKKEIERCKSTQRALKKSEQRFRTFAESANDGIVTTDDDGNILFFNKILKNMFGFSTSELTGKNLTILMPDKFKKPYLKQLKEYKTTGKHKLIGKTVQTTGLKKDGTIFPFEMSLSTWKSEETTYFSAIIRDISERKKSEEAVKKSEEKYRYIVEKFLKVSNEILQEMNKP</sequence>
<dbReference type="InterPro" id="IPR000700">
    <property type="entry name" value="PAS-assoc_C"/>
</dbReference>
<accession>A0A8T5UYC7</accession>
<gene>
    <name evidence="4" type="ORF">K8N75_00735</name>
</gene>
<organism evidence="4 5">
    <name type="scientific">Methanobacterium spitsbergense</name>
    <dbReference type="NCBI Taxonomy" id="2874285"/>
    <lineage>
        <taxon>Archaea</taxon>
        <taxon>Methanobacteriati</taxon>
        <taxon>Methanobacteriota</taxon>
        <taxon>Methanomada group</taxon>
        <taxon>Methanobacteria</taxon>
        <taxon>Methanobacteriales</taxon>
        <taxon>Methanobacteriaceae</taxon>
        <taxon>Methanobacterium</taxon>
    </lineage>
</organism>
<evidence type="ECO:0000259" key="3">
    <source>
        <dbReference type="PROSITE" id="PS50113"/>
    </source>
</evidence>
<feature type="domain" description="PAS" evidence="2">
    <location>
        <begin position="33"/>
        <end position="86"/>
    </location>
</feature>
<dbReference type="SUPFAM" id="SSF55785">
    <property type="entry name" value="PYP-like sensor domain (PAS domain)"/>
    <property type="match status" value="1"/>
</dbReference>
<feature type="coiled-coil region" evidence="1">
    <location>
        <begin position="6"/>
        <end position="36"/>
    </location>
</feature>
<dbReference type="Pfam" id="PF13426">
    <property type="entry name" value="PAS_9"/>
    <property type="match status" value="1"/>
</dbReference>
<dbReference type="Proteomes" id="UP000825933">
    <property type="component" value="Unassembled WGS sequence"/>
</dbReference>
<dbReference type="InterPro" id="IPR000014">
    <property type="entry name" value="PAS"/>
</dbReference>
<dbReference type="RefSeq" id="WP_223790263.1">
    <property type="nucleotide sequence ID" value="NZ_JAIOUQ010000002.1"/>
</dbReference>
<dbReference type="SMART" id="SM00086">
    <property type="entry name" value="PAC"/>
    <property type="match status" value="1"/>
</dbReference>
<dbReference type="NCBIfam" id="TIGR00229">
    <property type="entry name" value="sensory_box"/>
    <property type="match status" value="1"/>
</dbReference>
<dbReference type="PROSITE" id="PS50112">
    <property type="entry name" value="PAS"/>
    <property type="match status" value="1"/>
</dbReference>
<keyword evidence="1" id="KW-0175">Coiled coil</keyword>
<keyword evidence="5" id="KW-1185">Reference proteome</keyword>
<protein>
    <submittedName>
        <fullName evidence="4">PAS domain S-box protein</fullName>
    </submittedName>
</protein>
<dbReference type="CDD" id="cd00130">
    <property type="entry name" value="PAS"/>
    <property type="match status" value="1"/>
</dbReference>
<dbReference type="Gene3D" id="3.30.450.20">
    <property type="entry name" value="PAS domain"/>
    <property type="match status" value="1"/>
</dbReference>
<dbReference type="InterPro" id="IPR035965">
    <property type="entry name" value="PAS-like_dom_sf"/>
</dbReference>
<proteinExistence type="predicted"/>
<dbReference type="SMART" id="SM00091">
    <property type="entry name" value="PAS"/>
    <property type="match status" value="1"/>
</dbReference>
<name>A0A8T5UYC7_9EURY</name>
<dbReference type="PANTHER" id="PTHR44757:SF2">
    <property type="entry name" value="BIOFILM ARCHITECTURE MAINTENANCE PROTEIN MBAA"/>
    <property type="match status" value="1"/>
</dbReference>
<evidence type="ECO:0000313" key="4">
    <source>
        <dbReference type="EMBL" id="MBZ2164581.1"/>
    </source>
</evidence>
<dbReference type="AlphaFoldDB" id="A0A8T5UYC7"/>
<evidence type="ECO:0000256" key="1">
    <source>
        <dbReference type="SAM" id="Coils"/>
    </source>
</evidence>
<dbReference type="InterPro" id="IPR052155">
    <property type="entry name" value="Biofilm_reg_signaling"/>
</dbReference>
<feature type="domain" description="PAC" evidence="3">
    <location>
        <begin position="110"/>
        <end position="160"/>
    </location>
</feature>
<dbReference type="PANTHER" id="PTHR44757">
    <property type="entry name" value="DIGUANYLATE CYCLASE DGCP"/>
    <property type="match status" value="1"/>
</dbReference>